<dbReference type="EMBL" id="NPEU01000041">
    <property type="protein sequence ID" value="RAI40441.1"/>
    <property type="molecule type" value="Genomic_DNA"/>
</dbReference>
<dbReference type="Proteomes" id="UP000248863">
    <property type="component" value="Unassembled WGS sequence"/>
</dbReference>
<keyword evidence="2" id="KW-1185">Reference proteome</keyword>
<sequence>MGDTMTAQIVRKPLDWFARQRRNQDPATRHDGDVIPIEADPALIHRRALGLQVQRARRAMWPANLRCRPSAAIDTIARDAVVDLPAPSKHLGAVVCDPFDPNDAA</sequence>
<protein>
    <submittedName>
        <fullName evidence="1">Uncharacterized protein</fullName>
    </submittedName>
</protein>
<accession>A0A327KPW7</accession>
<proteinExistence type="predicted"/>
<evidence type="ECO:0000313" key="2">
    <source>
        <dbReference type="Proteomes" id="UP000248863"/>
    </source>
</evidence>
<name>A0A327KPW7_9BRAD</name>
<dbReference type="AlphaFoldDB" id="A0A327KPW7"/>
<evidence type="ECO:0000313" key="1">
    <source>
        <dbReference type="EMBL" id="RAI40441.1"/>
    </source>
</evidence>
<reference evidence="1 2" key="1">
    <citation type="submission" date="2017-07" db="EMBL/GenBank/DDBJ databases">
        <title>Draft Genome Sequences of Select Purple Nonsulfur Bacteria.</title>
        <authorList>
            <person name="Lasarre B."/>
            <person name="Mckinlay J.B."/>
        </authorList>
    </citation>
    <scope>NUCLEOTIDE SEQUENCE [LARGE SCALE GENOMIC DNA]</scope>
    <source>
        <strain evidence="1 2">DSM 11907</strain>
    </source>
</reference>
<comment type="caution">
    <text evidence="1">The sequence shown here is derived from an EMBL/GenBank/DDBJ whole genome shotgun (WGS) entry which is preliminary data.</text>
</comment>
<gene>
    <name evidence="1" type="ORF">CH338_06255</name>
</gene>
<organism evidence="1 2">
    <name type="scientific">Rhodoplanes elegans</name>
    <dbReference type="NCBI Taxonomy" id="29408"/>
    <lineage>
        <taxon>Bacteria</taxon>
        <taxon>Pseudomonadati</taxon>
        <taxon>Pseudomonadota</taxon>
        <taxon>Alphaproteobacteria</taxon>
        <taxon>Hyphomicrobiales</taxon>
        <taxon>Nitrobacteraceae</taxon>
        <taxon>Rhodoplanes</taxon>
    </lineage>
</organism>